<evidence type="ECO:0000313" key="3">
    <source>
        <dbReference type="WBParaSite" id="Pan_g23125.t1"/>
    </source>
</evidence>
<accession>A0A7E4VNK6</accession>
<name>A0A7E4VNK6_PANRE</name>
<protein>
    <submittedName>
        <fullName evidence="3">U-box domain-containing protein</fullName>
    </submittedName>
</protein>
<feature type="domain" description="DUF7754" evidence="1">
    <location>
        <begin position="319"/>
        <end position="382"/>
    </location>
</feature>
<dbReference type="Proteomes" id="UP000492821">
    <property type="component" value="Unassembled WGS sequence"/>
</dbReference>
<dbReference type="WBParaSite" id="Pan_g23125.t1">
    <property type="protein sequence ID" value="Pan_g23125.t1"/>
    <property type="gene ID" value="Pan_g23125"/>
</dbReference>
<reference evidence="2" key="1">
    <citation type="journal article" date="2013" name="Genetics">
        <title>The draft genome and transcriptome of Panagrellus redivivus are shaped by the harsh demands of a free-living lifestyle.</title>
        <authorList>
            <person name="Srinivasan J."/>
            <person name="Dillman A.R."/>
            <person name="Macchietto M.G."/>
            <person name="Heikkinen L."/>
            <person name="Lakso M."/>
            <person name="Fracchia K.M."/>
            <person name="Antoshechkin I."/>
            <person name="Mortazavi A."/>
            <person name="Wong G."/>
            <person name="Sternberg P.W."/>
        </authorList>
    </citation>
    <scope>NUCLEOTIDE SEQUENCE [LARGE SCALE GENOMIC DNA]</scope>
    <source>
        <strain evidence="2">MT8872</strain>
    </source>
</reference>
<organism evidence="2 3">
    <name type="scientific">Panagrellus redivivus</name>
    <name type="common">Microworm</name>
    <dbReference type="NCBI Taxonomy" id="6233"/>
    <lineage>
        <taxon>Eukaryota</taxon>
        <taxon>Metazoa</taxon>
        <taxon>Ecdysozoa</taxon>
        <taxon>Nematoda</taxon>
        <taxon>Chromadorea</taxon>
        <taxon>Rhabditida</taxon>
        <taxon>Tylenchina</taxon>
        <taxon>Panagrolaimomorpha</taxon>
        <taxon>Panagrolaimoidea</taxon>
        <taxon>Panagrolaimidae</taxon>
        <taxon>Panagrellus</taxon>
    </lineage>
</organism>
<proteinExistence type="predicted"/>
<dbReference type="Pfam" id="PF24937">
    <property type="entry name" value="DUF7754"/>
    <property type="match status" value="1"/>
</dbReference>
<reference evidence="3" key="2">
    <citation type="submission" date="2020-10" db="UniProtKB">
        <authorList>
            <consortium name="WormBaseParasite"/>
        </authorList>
    </citation>
    <scope>IDENTIFICATION</scope>
</reference>
<evidence type="ECO:0000313" key="2">
    <source>
        <dbReference type="Proteomes" id="UP000492821"/>
    </source>
</evidence>
<keyword evidence="2" id="KW-1185">Reference proteome</keyword>
<dbReference type="AlphaFoldDB" id="A0A7E4VNK6"/>
<sequence length="647" mass="73952">MASTDVECTAIDDYDFAELSLLSTSTANDQLGSEFEKIRSARQAVEDFISENEDDEDLGELIDARSSLTVDKPVVPQVQDPASALFFSVTTDEDAEVQGEFIKERPGALRFKLKFLDFIIEQKQPADESSPQELHVYAEAREPNVEWRFMVQLRVLTSQVNYPLRVVDYDVFEFNTRSRPLILVNKATNLNHIRIEMRYVQQFYEKLPNFDIDLHGADVLLDFNDGLLPMRAHSALLALYSAKIAKMIEKYDTPEFIATGGTPVLMMTECDRSEFLEVLFHMYSTNRPLWADFRRLTKGAVAYQVLPILEKLITHMLDFDMPVMAKLHEALKLGLDDAARELAFMAEKLGIWTYVIGTGMDPKKEFGEEAYRNLICPSIVLAKRSPRHVRIRQVNELPYNLTNPTPLEKAFAVPLVVSGKTYYVNKGILKLYNDSEFGRGNNGELYPRITVELKKYLEAHDMPLQIVIEVMLNFMNPMQRHVRIEFVRPIIILAAEHKMPRLLREMEKILVDEPPMTPELLLNHFELGAKYNFANLTGQSLLRIEANYLSVAHRMIDLPAFKTLSSDLQALIMDRISSGWAQTSWRLANSVPTRKIRRFVNEDDGGPSNHDADLATFNDINSMCAFGEPQDVRDFEETAVSPVRSRH</sequence>
<evidence type="ECO:0000259" key="1">
    <source>
        <dbReference type="Pfam" id="PF24937"/>
    </source>
</evidence>
<dbReference type="InterPro" id="IPR056656">
    <property type="entry name" value="DUF7754"/>
</dbReference>